<dbReference type="EMBL" id="KZ503500">
    <property type="protein sequence ID" value="PKU63351.1"/>
    <property type="molecule type" value="Genomic_DNA"/>
</dbReference>
<organism evidence="1 2">
    <name type="scientific">Dendrobium catenatum</name>
    <dbReference type="NCBI Taxonomy" id="906689"/>
    <lineage>
        <taxon>Eukaryota</taxon>
        <taxon>Viridiplantae</taxon>
        <taxon>Streptophyta</taxon>
        <taxon>Embryophyta</taxon>
        <taxon>Tracheophyta</taxon>
        <taxon>Spermatophyta</taxon>
        <taxon>Magnoliopsida</taxon>
        <taxon>Liliopsida</taxon>
        <taxon>Asparagales</taxon>
        <taxon>Orchidaceae</taxon>
        <taxon>Epidendroideae</taxon>
        <taxon>Malaxideae</taxon>
        <taxon>Dendrobiinae</taxon>
        <taxon>Dendrobium</taxon>
    </lineage>
</organism>
<accession>A0A2I0VIX4</accession>
<name>A0A2I0VIX4_9ASPA</name>
<evidence type="ECO:0000313" key="2">
    <source>
        <dbReference type="Proteomes" id="UP000233837"/>
    </source>
</evidence>
<proteinExistence type="predicted"/>
<dbReference type="AlphaFoldDB" id="A0A2I0VIX4"/>
<reference evidence="1 2" key="2">
    <citation type="journal article" date="2017" name="Nature">
        <title>The Apostasia genome and the evolution of orchids.</title>
        <authorList>
            <person name="Zhang G.Q."/>
            <person name="Liu K.W."/>
            <person name="Li Z."/>
            <person name="Lohaus R."/>
            <person name="Hsiao Y.Y."/>
            <person name="Niu S.C."/>
            <person name="Wang J.Y."/>
            <person name="Lin Y.C."/>
            <person name="Xu Q."/>
            <person name="Chen L.J."/>
            <person name="Yoshida K."/>
            <person name="Fujiwara S."/>
            <person name="Wang Z.W."/>
            <person name="Zhang Y.Q."/>
            <person name="Mitsuda N."/>
            <person name="Wang M."/>
            <person name="Liu G.H."/>
            <person name="Pecoraro L."/>
            <person name="Huang H.X."/>
            <person name="Xiao X.J."/>
            <person name="Lin M."/>
            <person name="Wu X.Y."/>
            <person name="Wu W.L."/>
            <person name="Chen Y.Y."/>
            <person name="Chang S.B."/>
            <person name="Sakamoto S."/>
            <person name="Ohme-Takagi M."/>
            <person name="Yagi M."/>
            <person name="Zeng S.J."/>
            <person name="Shen C.Y."/>
            <person name="Yeh C.M."/>
            <person name="Luo Y.B."/>
            <person name="Tsai W.C."/>
            <person name="Van de Peer Y."/>
            <person name="Liu Z.J."/>
        </authorList>
    </citation>
    <scope>NUCLEOTIDE SEQUENCE [LARGE SCALE GENOMIC DNA]</scope>
    <source>
        <tissue evidence="1">The whole plant</tissue>
    </source>
</reference>
<gene>
    <name evidence="1" type="ORF">MA16_Dca024977</name>
</gene>
<reference evidence="1 2" key="1">
    <citation type="journal article" date="2016" name="Sci. Rep.">
        <title>The Dendrobium catenatum Lindl. genome sequence provides insights into polysaccharide synthase, floral development and adaptive evolution.</title>
        <authorList>
            <person name="Zhang G.Q."/>
            <person name="Xu Q."/>
            <person name="Bian C."/>
            <person name="Tsai W.C."/>
            <person name="Yeh C.M."/>
            <person name="Liu K.W."/>
            <person name="Yoshida K."/>
            <person name="Zhang L.S."/>
            <person name="Chang S.B."/>
            <person name="Chen F."/>
            <person name="Shi Y."/>
            <person name="Su Y.Y."/>
            <person name="Zhang Y.Q."/>
            <person name="Chen L.J."/>
            <person name="Yin Y."/>
            <person name="Lin M."/>
            <person name="Huang H."/>
            <person name="Deng H."/>
            <person name="Wang Z.W."/>
            <person name="Zhu S.L."/>
            <person name="Zhao X."/>
            <person name="Deng C."/>
            <person name="Niu S.C."/>
            <person name="Huang J."/>
            <person name="Wang M."/>
            <person name="Liu G.H."/>
            <person name="Yang H.J."/>
            <person name="Xiao X.J."/>
            <person name="Hsiao Y.Y."/>
            <person name="Wu W.L."/>
            <person name="Chen Y.Y."/>
            <person name="Mitsuda N."/>
            <person name="Ohme-Takagi M."/>
            <person name="Luo Y.B."/>
            <person name="Van de Peer Y."/>
            <person name="Liu Z.J."/>
        </authorList>
    </citation>
    <scope>NUCLEOTIDE SEQUENCE [LARGE SCALE GENOMIC DNA]</scope>
    <source>
        <tissue evidence="1">The whole plant</tissue>
    </source>
</reference>
<sequence length="63" mass="7046">MGVVATDVNAWTPNQELDHKNVRGDSKKIDTANDSFKYSSQNFDCISECIQLKRLSSTVKLTP</sequence>
<keyword evidence="2" id="KW-1185">Reference proteome</keyword>
<dbReference type="Proteomes" id="UP000233837">
    <property type="component" value="Unassembled WGS sequence"/>
</dbReference>
<evidence type="ECO:0000313" key="1">
    <source>
        <dbReference type="EMBL" id="PKU63351.1"/>
    </source>
</evidence>
<protein>
    <submittedName>
        <fullName evidence="1">Uncharacterized protein</fullName>
    </submittedName>
</protein>